<dbReference type="InterPro" id="IPR015795">
    <property type="entry name" value="Pyrv_Knase_C"/>
</dbReference>
<evidence type="ECO:0000256" key="11">
    <source>
        <dbReference type="ARBA" id="ARBA00023152"/>
    </source>
</evidence>
<comment type="similarity">
    <text evidence="3 13">Belongs to the pyruvate kinase family.</text>
</comment>
<dbReference type="SUPFAM" id="SSF50800">
    <property type="entry name" value="PK beta-barrel domain-like"/>
    <property type="match status" value="1"/>
</dbReference>
<dbReference type="GO" id="GO:0000287">
    <property type="term" value="F:magnesium ion binding"/>
    <property type="evidence" value="ECO:0007669"/>
    <property type="project" value="InterPro"/>
</dbReference>
<dbReference type="EC" id="2.7.1.40" evidence="4 13"/>
<keyword evidence="8 13" id="KW-0418">Kinase</keyword>
<dbReference type="Gene3D" id="3.20.20.60">
    <property type="entry name" value="Phosphoenolpyruvate-binding domains"/>
    <property type="match status" value="1"/>
</dbReference>
<evidence type="ECO:0000256" key="2">
    <source>
        <dbReference type="ARBA" id="ARBA00004997"/>
    </source>
</evidence>
<comment type="catalytic activity">
    <reaction evidence="13">
        <text>pyruvate + ATP = phosphoenolpyruvate + ADP + H(+)</text>
        <dbReference type="Rhea" id="RHEA:18157"/>
        <dbReference type="ChEBI" id="CHEBI:15361"/>
        <dbReference type="ChEBI" id="CHEBI:15378"/>
        <dbReference type="ChEBI" id="CHEBI:30616"/>
        <dbReference type="ChEBI" id="CHEBI:58702"/>
        <dbReference type="ChEBI" id="CHEBI:456216"/>
        <dbReference type="EC" id="2.7.1.40"/>
    </reaction>
</comment>
<dbReference type="SUPFAM" id="SSF51621">
    <property type="entry name" value="Phosphoenolpyruvate/pyruvate domain"/>
    <property type="match status" value="1"/>
</dbReference>
<evidence type="ECO:0000259" key="15">
    <source>
        <dbReference type="Pfam" id="PF02887"/>
    </source>
</evidence>
<evidence type="ECO:0000256" key="7">
    <source>
        <dbReference type="ARBA" id="ARBA00022741"/>
    </source>
</evidence>
<dbReference type="SUPFAM" id="SSF52935">
    <property type="entry name" value="PK C-terminal domain-like"/>
    <property type="match status" value="1"/>
</dbReference>
<dbReference type="InterPro" id="IPR011037">
    <property type="entry name" value="Pyrv_Knase-like_insert_dom_sf"/>
</dbReference>
<dbReference type="Gene3D" id="3.40.1380.20">
    <property type="entry name" value="Pyruvate kinase, C-terminal domain"/>
    <property type="match status" value="1"/>
</dbReference>
<name>A0A8B8FQC0_9HEMI</name>
<dbReference type="Pfam" id="PF02887">
    <property type="entry name" value="PK_C"/>
    <property type="match status" value="1"/>
</dbReference>
<feature type="domain" description="Pyruvate kinase barrel" evidence="14">
    <location>
        <begin position="56"/>
        <end position="377"/>
    </location>
</feature>
<organism evidence="16 17">
    <name type="scientific">Sipha flava</name>
    <name type="common">yellow sugarcane aphid</name>
    <dbReference type="NCBI Taxonomy" id="143950"/>
    <lineage>
        <taxon>Eukaryota</taxon>
        <taxon>Metazoa</taxon>
        <taxon>Ecdysozoa</taxon>
        <taxon>Arthropoda</taxon>
        <taxon>Hexapoda</taxon>
        <taxon>Insecta</taxon>
        <taxon>Pterygota</taxon>
        <taxon>Neoptera</taxon>
        <taxon>Paraneoptera</taxon>
        <taxon>Hemiptera</taxon>
        <taxon>Sternorrhyncha</taxon>
        <taxon>Aphidomorpha</taxon>
        <taxon>Aphidoidea</taxon>
        <taxon>Aphididae</taxon>
        <taxon>Sipha</taxon>
    </lineage>
</organism>
<evidence type="ECO:0000256" key="5">
    <source>
        <dbReference type="ARBA" id="ARBA00022679"/>
    </source>
</evidence>
<dbReference type="OrthoDB" id="108365at2759"/>
<dbReference type="GO" id="GO:0004743">
    <property type="term" value="F:pyruvate kinase activity"/>
    <property type="evidence" value="ECO:0007669"/>
    <property type="project" value="UniProtKB-EC"/>
</dbReference>
<evidence type="ECO:0000256" key="4">
    <source>
        <dbReference type="ARBA" id="ARBA00012142"/>
    </source>
</evidence>
<dbReference type="Gene3D" id="2.40.33.10">
    <property type="entry name" value="PK beta-barrel domain-like"/>
    <property type="match status" value="1"/>
</dbReference>
<comment type="pathway">
    <text evidence="2 13">Carbohydrate degradation; glycolysis; pyruvate from D-glyceraldehyde 3-phosphate: step 5/5.</text>
</comment>
<evidence type="ECO:0000313" key="17">
    <source>
        <dbReference type="RefSeq" id="XP_025412927.1"/>
    </source>
</evidence>
<evidence type="ECO:0000256" key="6">
    <source>
        <dbReference type="ARBA" id="ARBA00022723"/>
    </source>
</evidence>
<gene>
    <name evidence="17" type="primary">LOC112685302</name>
</gene>
<dbReference type="GO" id="GO:0016301">
    <property type="term" value="F:kinase activity"/>
    <property type="evidence" value="ECO:0007669"/>
    <property type="project" value="UniProtKB-KW"/>
</dbReference>
<dbReference type="RefSeq" id="XP_025412927.1">
    <property type="nucleotide sequence ID" value="XM_025557142.1"/>
</dbReference>
<accession>A0A8B8FQC0</accession>
<dbReference type="Proteomes" id="UP000694846">
    <property type="component" value="Unplaced"/>
</dbReference>
<keyword evidence="5 13" id="KW-0808">Transferase</keyword>
<keyword evidence="6" id="KW-0479">Metal-binding</keyword>
<evidence type="ECO:0000256" key="1">
    <source>
        <dbReference type="ARBA" id="ARBA00001958"/>
    </source>
</evidence>
<dbReference type="InterPro" id="IPR040442">
    <property type="entry name" value="Pyrv_kinase-like_dom_sf"/>
</dbReference>
<sequence length="599" mass="67465">MNSSLRSTKNEEPCIVYPWDVCDEDEMNAKANFQNNYLDHMSNLKLKSKTPSNTLTTIACGVLPNVTKELIEEYCENGVSMVVFSFEGLSREQCLKFVNEIRQGVFNFSLKKNDRIPYSMALVLDLEGSRIKTGSISTSEPNQNMIELPTNGHVYVTNDITYKNKCTENRIYVTSNSILRLKEHDRIYLDYGKIELVVKTVDADEVYCNVYRGEFLGSRRSVHIAGIPIGTTSLSEKDEENVRIGIELKVDIILIPGVRNAEFFKRVKKFVCDERGTDIDLYAKIDNSVGLECIDEIIKSADGVFLHRPNLSMELGYHRIFLAQKIVLTKCNIMGKPSVTYGGFLNSMERNAMPASSDVNDVVNAVLDGTDCIYLSVTKRSEHQVHCVEFASSLCRQGEAAIWKQQLFSELNNKSKTPIDPAHAISIGCVEVSLKCNAAAIIVITTSGLSAKIIARYRPMCPVMAILRHGKCARKISVWRNLIALHYIDPIETVWSKDVENRTKLAMKFAKKKGILNQGDLILHMRCSKQNAGFANNMSLFYVSEGDLADTSEAERSFSTLKRIKRFLRNSMTENRLIALAMLSIEKQISKTFQISTKK</sequence>
<keyword evidence="12" id="KW-0670">Pyruvate</keyword>
<dbReference type="InterPro" id="IPR015806">
    <property type="entry name" value="Pyrv_Knase_insert_dom_sf"/>
</dbReference>
<keyword evidence="9" id="KW-0067">ATP-binding</keyword>
<protein>
    <recommendedName>
        <fullName evidence="4 13">Pyruvate kinase</fullName>
        <ecNumber evidence="4 13">2.7.1.40</ecNumber>
    </recommendedName>
</protein>
<reference evidence="17" key="1">
    <citation type="submission" date="2025-08" db="UniProtKB">
        <authorList>
            <consortium name="RefSeq"/>
        </authorList>
    </citation>
    <scope>IDENTIFICATION</scope>
    <source>
        <tissue evidence="17">Whole body</tissue>
    </source>
</reference>
<dbReference type="InterPro" id="IPR001697">
    <property type="entry name" value="Pyr_Knase"/>
</dbReference>
<dbReference type="UniPathway" id="UPA00109">
    <property type="reaction ID" value="UER00188"/>
</dbReference>
<dbReference type="AlphaFoldDB" id="A0A8B8FQC0"/>
<dbReference type="PANTHER" id="PTHR11817">
    <property type="entry name" value="PYRUVATE KINASE"/>
    <property type="match status" value="1"/>
</dbReference>
<evidence type="ECO:0000256" key="3">
    <source>
        <dbReference type="ARBA" id="ARBA00008663"/>
    </source>
</evidence>
<dbReference type="InterPro" id="IPR036918">
    <property type="entry name" value="Pyrv_Knase_C_sf"/>
</dbReference>
<dbReference type="Pfam" id="PF00224">
    <property type="entry name" value="PK"/>
    <property type="match status" value="1"/>
</dbReference>
<evidence type="ECO:0000256" key="10">
    <source>
        <dbReference type="ARBA" id="ARBA00022842"/>
    </source>
</evidence>
<dbReference type="InterPro" id="IPR015793">
    <property type="entry name" value="Pyrv_Knase_brl"/>
</dbReference>
<keyword evidence="7" id="KW-0547">Nucleotide-binding</keyword>
<evidence type="ECO:0000256" key="8">
    <source>
        <dbReference type="ARBA" id="ARBA00022777"/>
    </source>
</evidence>
<dbReference type="InterPro" id="IPR015813">
    <property type="entry name" value="Pyrv/PenolPyrv_kinase-like_dom"/>
</dbReference>
<dbReference type="GeneID" id="112685302"/>
<dbReference type="GO" id="GO:0030955">
    <property type="term" value="F:potassium ion binding"/>
    <property type="evidence" value="ECO:0007669"/>
    <property type="project" value="InterPro"/>
</dbReference>
<keyword evidence="11 13" id="KW-0324">Glycolysis</keyword>
<keyword evidence="10 13" id="KW-0460">Magnesium</keyword>
<evidence type="ECO:0000313" key="16">
    <source>
        <dbReference type="Proteomes" id="UP000694846"/>
    </source>
</evidence>
<evidence type="ECO:0000259" key="14">
    <source>
        <dbReference type="Pfam" id="PF00224"/>
    </source>
</evidence>
<proteinExistence type="inferred from homology"/>
<feature type="domain" description="Pyruvate kinase C-terminal" evidence="15">
    <location>
        <begin position="423"/>
        <end position="538"/>
    </location>
</feature>
<evidence type="ECO:0000256" key="13">
    <source>
        <dbReference type="RuleBase" id="RU000504"/>
    </source>
</evidence>
<dbReference type="GO" id="GO:0005524">
    <property type="term" value="F:ATP binding"/>
    <property type="evidence" value="ECO:0007669"/>
    <property type="project" value="UniProtKB-KW"/>
</dbReference>
<evidence type="ECO:0000256" key="12">
    <source>
        <dbReference type="ARBA" id="ARBA00023317"/>
    </source>
</evidence>
<dbReference type="PRINTS" id="PR01050">
    <property type="entry name" value="PYRUVTKNASE"/>
</dbReference>
<keyword evidence="16" id="KW-1185">Reference proteome</keyword>
<comment type="cofactor">
    <cofactor evidence="1">
        <name>K(+)</name>
        <dbReference type="ChEBI" id="CHEBI:29103"/>
    </cofactor>
</comment>
<evidence type="ECO:0000256" key="9">
    <source>
        <dbReference type="ARBA" id="ARBA00022840"/>
    </source>
</evidence>